<evidence type="ECO:0000256" key="4">
    <source>
        <dbReference type="ARBA" id="ARBA00022728"/>
    </source>
</evidence>
<keyword evidence="7 10" id="KW-0539">Nucleus</keyword>
<feature type="compositionally biased region" description="Polar residues" evidence="11">
    <location>
        <begin position="84"/>
        <end position="95"/>
    </location>
</feature>
<feature type="domain" description="Sm" evidence="12">
    <location>
        <begin position="10"/>
        <end position="83"/>
    </location>
</feature>
<evidence type="ECO:0000259" key="12">
    <source>
        <dbReference type="PROSITE" id="PS52002"/>
    </source>
</evidence>
<reference evidence="13 14" key="1">
    <citation type="journal article" date="2004" name="Nature">
        <title>Genome evolution in yeasts.</title>
        <authorList>
            <consortium name="Genolevures"/>
            <person name="Dujon B."/>
            <person name="Sherman D."/>
            <person name="Fischer G."/>
            <person name="Durrens P."/>
            <person name="Casaregola S."/>
            <person name="Lafontaine I."/>
            <person name="de Montigny J."/>
            <person name="Marck C."/>
            <person name="Neuveglise C."/>
            <person name="Talla E."/>
            <person name="Goffard N."/>
            <person name="Frangeul L."/>
            <person name="Aigle M."/>
            <person name="Anthouard V."/>
            <person name="Babour A."/>
            <person name="Barbe V."/>
            <person name="Barnay S."/>
            <person name="Blanchin S."/>
            <person name="Beckerich J.M."/>
            <person name="Beyne E."/>
            <person name="Bleykasten C."/>
            <person name="Boisrame A."/>
            <person name="Boyer J."/>
            <person name="Cattolico L."/>
            <person name="Confanioleri F."/>
            <person name="de Daruvar A."/>
            <person name="Despons L."/>
            <person name="Fabre E."/>
            <person name="Fairhead C."/>
            <person name="Ferry-Dumazet H."/>
            <person name="Groppi A."/>
            <person name="Hantraye F."/>
            <person name="Hennequin C."/>
            <person name="Jauniaux N."/>
            <person name="Joyet P."/>
            <person name="Kachouri R."/>
            <person name="Kerrest A."/>
            <person name="Koszul R."/>
            <person name="Lemaire M."/>
            <person name="Lesur I."/>
            <person name="Ma L."/>
            <person name="Muller H."/>
            <person name="Nicaud J.M."/>
            <person name="Nikolski M."/>
            <person name="Oztas S."/>
            <person name="Ozier-Kalogeropoulos O."/>
            <person name="Pellenz S."/>
            <person name="Potier S."/>
            <person name="Richard G.F."/>
            <person name="Straub M.L."/>
            <person name="Suleau A."/>
            <person name="Swennene D."/>
            <person name="Tekaia F."/>
            <person name="Wesolowski-Louvel M."/>
            <person name="Westhof E."/>
            <person name="Wirth B."/>
            <person name="Zeniou-Meyer M."/>
            <person name="Zivanovic I."/>
            <person name="Bolotin-Fukuhara M."/>
            <person name="Thierry A."/>
            <person name="Bouchier C."/>
            <person name="Caudron B."/>
            <person name="Scarpelli C."/>
            <person name="Gaillardin C."/>
            <person name="Weissenbach J."/>
            <person name="Wincker P."/>
            <person name="Souciet J.L."/>
        </authorList>
    </citation>
    <scope>NUCLEOTIDE SEQUENCE [LARGE SCALE GENOMIC DNA]</scope>
    <source>
        <strain evidence="14">ATCC 8585 / CBS 2359 / DSM 70799 / NBRC 1267 / NRRL Y-1140 / WM37</strain>
    </source>
</reference>
<keyword evidence="8 10" id="KW-0687">Ribonucleoprotein</keyword>
<keyword evidence="5 10" id="KW-0694">RNA-binding</keyword>
<accession>Q6CPH1</accession>
<dbReference type="STRING" id="284590.Q6CPH1"/>
<dbReference type="PaxDb" id="284590-Q6CPH1"/>
<protein>
    <recommendedName>
        <fullName evidence="9">Sm protein F</fullName>
    </recommendedName>
</protein>
<dbReference type="EMBL" id="CR382125">
    <property type="protein sequence ID" value="CAG99255.1"/>
    <property type="molecule type" value="Genomic_DNA"/>
</dbReference>
<dbReference type="GO" id="GO:0071013">
    <property type="term" value="C:catalytic step 2 spliceosome"/>
    <property type="evidence" value="ECO:0007669"/>
    <property type="project" value="TreeGrafter"/>
</dbReference>
<dbReference type="CDD" id="cd01722">
    <property type="entry name" value="Sm_F"/>
    <property type="match status" value="1"/>
</dbReference>
<dbReference type="GO" id="GO:0003723">
    <property type="term" value="F:RNA binding"/>
    <property type="evidence" value="ECO:0007669"/>
    <property type="project" value="UniProtKB-UniRule"/>
</dbReference>
<keyword evidence="4 10" id="KW-0747">Spliceosome</keyword>
<feature type="region of interest" description="Disordered" evidence="11">
    <location>
        <begin position="79"/>
        <end position="112"/>
    </location>
</feature>
<dbReference type="eggNOG" id="KOG3482">
    <property type="taxonomic scope" value="Eukaryota"/>
</dbReference>
<evidence type="ECO:0000256" key="9">
    <source>
        <dbReference type="ARBA" id="ARBA00030144"/>
    </source>
</evidence>
<dbReference type="GO" id="GO:0034715">
    <property type="term" value="C:pICln-Sm protein complex"/>
    <property type="evidence" value="ECO:0007669"/>
    <property type="project" value="TreeGrafter"/>
</dbReference>
<dbReference type="Pfam" id="PF01423">
    <property type="entry name" value="LSM"/>
    <property type="match status" value="1"/>
</dbReference>
<comment type="similarity">
    <text evidence="2 10">Belongs to the snRNP Sm proteins family. SmF/LSm6 subfamily.</text>
</comment>
<keyword evidence="14" id="KW-1185">Reference proteome</keyword>
<dbReference type="PANTHER" id="PTHR11021">
    <property type="entry name" value="SMALL NUCLEAR RIBONUCLEOPROTEIN F SNRNP-F"/>
    <property type="match status" value="1"/>
</dbReference>
<evidence type="ECO:0000256" key="1">
    <source>
        <dbReference type="ARBA" id="ARBA00004123"/>
    </source>
</evidence>
<dbReference type="GO" id="GO:0005685">
    <property type="term" value="C:U1 snRNP"/>
    <property type="evidence" value="ECO:0007669"/>
    <property type="project" value="TreeGrafter"/>
</dbReference>
<dbReference type="GO" id="GO:0000398">
    <property type="term" value="P:mRNA splicing, via spliceosome"/>
    <property type="evidence" value="ECO:0007669"/>
    <property type="project" value="InterPro"/>
</dbReference>
<dbReference type="PROSITE" id="PS52002">
    <property type="entry name" value="SM"/>
    <property type="match status" value="1"/>
</dbReference>
<dbReference type="HOGENOM" id="CLU_076902_12_0_1"/>
<evidence type="ECO:0000256" key="3">
    <source>
        <dbReference type="ARBA" id="ARBA00022664"/>
    </source>
</evidence>
<dbReference type="KEGG" id="kla:KLLA0_E04929g"/>
<evidence type="ECO:0000313" key="14">
    <source>
        <dbReference type="Proteomes" id="UP000000598"/>
    </source>
</evidence>
<dbReference type="SMART" id="SM00651">
    <property type="entry name" value="Sm"/>
    <property type="match status" value="1"/>
</dbReference>
<evidence type="ECO:0000256" key="5">
    <source>
        <dbReference type="ARBA" id="ARBA00022884"/>
    </source>
</evidence>
<dbReference type="InParanoid" id="Q6CPH1"/>
<dbReference type="InterPro" id="IPR001163">
    <property type="entry name" value="Sm_dom_euk/arc"/>
</dbReference>
<organism evidence="13 14">
    <name type="scientific">Kluyveromyces lactis (strain ATCC 8585 / CBS 2359 / DSM 70799 / NBRC 1267 / NRRL Y-1140 / WM37)</name>
    <name type="common">Yeast</name>
    <name type="synonym">Candida sphaerica</name>
    <dbReference type="NCBI Taxonomy" id="284590"/>
    <lineage>
        <taxon>Eukaryota</taxon>
        <taxon>Fungi</taxon>
        <taxon>Dikarya</taxon>
        <taxon>Ascomycota</taxon>
        <taxon>Saccharomycotina</taxon>
        <taxon>Saccharomycetes</taxon>
        <taxon>Saccharomycetales</taxon>
        <taxon>Saccharomycetaceae</taxon>
        <taxon>Kluyveromyces</taxon>
    </lineage>
</organism>
<dbReference type="Gene3D" id="2.30.30.100">
    <property type="match status" value="1"/>
</dbReference>
<evidence type="ECO:0000256" key="7">
    <source>
        <dbReference type="ARBA" id="ARBA00023242"/>
    </source>
</evidence>
<gene>
    <name evidence="13" type="ORF">KLLA0_E04929g</name>
</gene>
<keyword evidence="6 10" id="KW-0508">mRNA splicing</keyword>
<comment type="subcellular location">
    <subcellularLocation>
        <location evidence="1 10">Nucleus</location>
    </subcellularLocation>
</comment>
<keyword evidence="3 10" id="KW-0507">mRNA processing</keyword>
<evidence type="ECO:0000256" key="11">
    <source>
        <dbReference type="SAM" id="MobiDB-lite"/>
    </source>
</evidence>
<evidence type="ECO:0000313" key="13">
    <source>
        <dbReference type="EMBL" id="CAG99255.1"/>
    </source>
</evidence>
<evidence type="ECO:0000256" key="6">
    <source>
        <dbReference type="ARBA" id="ARBA00023187"/>
    </source>
</evidence>
<dbReference type="InterPro" id="IPR010920">
    <property type="entry name" value="LSM_dom_sf"/>
</dbReference>
<proteinExistence type="inferred from homology"/>
<evidence type="ECO:0000256" key="2">
    <source>
        <dbReference type="ARBA" id="ARBA00007927"/>
    </source>
</evidence>
<dbReference type="AlphaFoldDB" id="Q6CPH1"/>
<dbReference type="InterPro" id="IPR047575">
    <property type="entry name" value="Sm"/>
</dbReference>
<evidence type="ECO:0000256" key="10">
    <source>
        <dbReference type="PIRNR" id="PIRNR006609"/>
    </source>
</evidence>
<name>Q6CPH1_KLULA</name>
<dbReference type="PANTHER" id="PTHR11021:SF0">
    <property type="entry name" value="SMALL NUCLEAR RIBONUCLEOPROTEIN F"/>
    <property type="match status" value="1"/>
</dbReference>
<dbReference type="FunCoup" id="Q6CPH1">
    <property type="interactions" value="789"/>
</dbReference>
<evidence type="ECO:0000256" key="8">
    <source>
        <dbReference type="ARBA" id="ARBA00023274"/>
    </source>
</evidence>
<dbReference type="Proteomes" id="UP000000598">
    <property type="component" value="Chromosome E"/>
</dbReference>
<sequence length="112" mass="12644">MDPEEFKPINPKPFLHQLIDKDVLVTLKFNKIQYKGRLVSVDTYFNLQLTDAEEIINDVSSGKVGDIFIRCNNVLYVGEDVNKQSDQPPTPTGTTEKSDDKEENGELAEEAN</sequence>
<dbReference type="InterPro" id="IPR016487">
    <property type="entry name" value="Lsm6/sSmF"/>
</dbReference>
<dbReference type="SUPFAM" id="SSF50182">
    <property type="entry name" value="Sm-like ribonucleoproteins"/>
    <property type="match status" value="1"/>
</dbReference>
<dbReference type="OMA" id="DNYMNFQ"/>
<dbReference type="InterPro" id="IPR034100">
    <property type="entry name" value="Sm_F"/>
</dbReference>
<feature type="compositionally biased region" description="Acidic residues" evidence="11">
    <location>
        <begin position="101"/>
        <end position="112"/>
    </location>
</feature>